<proteinExistence type="predicted"/>
<evidence type="ECO:0000313" key="2">
    <source>
        <dbReference type="Proteomes" id="UP000779809"/>
    </source>
</evidence>
<protein>
    <recommendedName>
        <fullName evidence="3">Tetratricopeptide repeat protein</fullName>
    </recommendedName>
</protein>
<gene>
    <name evidence="1" type="ORF">HYX28_00955</name>
</gene>
<comment type="caution">
    <text evidence="1">The sequence shown here is derived from an EMBL/GenBank/DDBJ whole genome shotgun (WGS) entry which is preliminary data.</text>
</comment>
<evidence type="ECO:0008006" key="3">
    <source>
        <dbReference type="Google" id="ProtNLM"/>
    </source>
</evidence>
<name>A0A932A615_9BACT</name>
<dbReference type="Gene3D" id="1.25.40.10">
    <property type="entry name" value="Tetratricopeptide repeat domain"/>
    <property type="match status" value="1"/>
</dbReference>
<dbReference type="EMBL" id="JACPNR010000004">
    <property type="protein sequence ID" value="MBI2677329.1"/>
    <property type="molecule type" value="Genomic_DNA"/>
</dbReference>
<dbReference type="Proteomes" id="UP000779809">
    <property type="component" value="Unassembled WGS sequence"/>
</dbReference>
<evidence type="ECO:0000313" key="1">
    <source>
        <dbReference type="EMBL" id="MBI2677329.1"/>
    </source>
</evidence>
<organism evidence="1 2">
    <name type="scientific">Candidatus Korobacter versatilis</name>
    <dbReference type="NCBI Taxonomy" id="658062"/>
    <lineage>
        <taxon>Bacteria</taxon>
        <taxon>Pseudomonadati</taxon>
        <taxon>Acidobacteriota</taxon>
        <taxon>Terriglobia</taxon>
        <taxon>Terriglobales</taxon>
        <taxon>Candidatus Korobacteraceae</taxon>
        <taxon>Candidatus Korobacter</taxon>
    </lineage>
</organism>
<dbReference type="InterPro" id="IPR011990">
    <property type="entry name" value="TPR-like_helical_dom_sf"/>
</dbReference>
<reference evidence="1" key="1">
    <citation type="submission" date="2020-07" db="EMBL/GenBank/DDBJ databases">
        <title>Huge and variable diversity of episymbiotic CPR bacteria and DPANN archaea in groundwater ecosystems.</title>
        <authorList>
            <person name="He C.Y."/>
            <person name="Keren R."/>
            <person name="Whittaker M."/>
            <person name="Farag I.F."/>
            <person name="Doudna J."/>
            <person name="Cate J.H.D."/>
            <person name="Banfield J.F."/>
        </authorList>
    </citation>
    <scope>NUCLEOTIDE SEQUENCE</scope>
    <source>
        <strain evidence="1">NC_groundwater_580_Pr5_B-0.1um_64_19</strain>
    </source>
</reference>
<dbReference type="Gene3D" id="2.60.120.260">
    <property type="entry name" value="Galactose-binding domain-like"/>
    <property type="match status" value="1"/>
</dbReference>
<accession>A0A932A615</accession>
<dbReference type="AlphaFoldDB" id="A0A932A615"/>
<sequence length="413" mass="45585">MWIRLRYGWQKWTLVLLVVAGGALYVRAAAHMLLAARYARSTDSAGLLSAAELEPLDATNTYRLARYAFTQEMDPRKAVILYQRTVALDPHTSHYWLDLAVAQNASGDAAGMRTSVERAVTVDRKTPETLWRAANLFILAGDNQRGFAVLHDLIGPRPEYAADAIDLAWRASRNADMVLAQVVPPLPAAQFAFLAKMQEQKRPEDADRAWRAVLAGRQPFVASDAFPYIEYLLQQNEGVKSRQAWNDAAKVDATLAPYAGDSLVSNGGFELPVISRALGWRHQAVTGVSLEVSAAEVHSGQHALVITFDSAVADPGIEQWVPLAPNGLYAVKTSYKAELEGESAPRLTVMTPKGERLMMSEEMRSRKDWEEMRGVFATGPEQSVVILRLIRDPAAPHLVGRVLLDDVSITREK</sequence>
<dbReference type="SUPFAM" id="SSF48452">
    <property type="entry name" value="TPR-like"/>
    <property type="match status" value="1"/>
</dbReference>